<evidence type="ECO:0000313" key="1">
    <source>
        <dbReference type="EMBL" id="MED6254490.1"/>
    </source>
</evidence>
<accession>A0ABU7BY08</accession>
<proteinExistence type="predicted"/>
<reference evidence="1 2" key="1">
    <citation type="submission" date="2021-07" db="EMBL/GenBank/DDBJ databases">
        <authorList>
            <person name="Palmer J.M."/>
        </authorList>
    </citation>
    <scope>NUCLEOTIDE SEQUENCE [LARGE SCALE GENOMIC DNA]</scope>
    <source>
        <strain evidence="1 2">AT_MEX2019</strain>
        <tissue evidence="1">Muscle</tissue>
    </source>
</reference>
<organism evidence="1 2">
    <name type="scientific">Ataeniobius toweri</name>
    <dbReference type="NCBI Taxonomy" id="208326"/>
    <lineage>
        <taxon>Eukaryota</taxon>
        <taxon>Metazoa</taxon>
        <taxon>Chordata</taxon>
        <taxon>Craniata</taxon>
        <taxon>Vertebrata</taxon>
        <taxon>Euteleostomi</taxon>
        <taxon>Actinopterygii</taxon>
        <taxon>Neopterygii</taxon>
        <taxon>Teleostei</taxon>
        <taxon>Neoteleostei</taxon>
        <taxon>Acanthomorphata</taxon>
        <taxon>Ovalentaria</taxon>
        <taxon>Atherinomorphae</taxon>
        <taxon>Cyprinodontiformes</taxon>
        <taxon>Goodeidae</taxon>
        <taxon>Ataeniobius</taxon>
    </lineage>
</organism>
<protein>
    <recommendedName>
        <fullName evidence="3">Immunoglobulin V-set domain-containing protein</fullName>
    </recommendedName>
</protein>
<dbReference type="Gene3D" id="2.60.40.10">
    <property type="entry name" value="Immunoglobulins"/>
    <property type="match status" value="1"/>
</dbReference>
<dbReference type="EMBL" id="JAHUTI010069515">
    <property type="protein sequence ID" value="MED6254490.1"/>
    <property type="molecule type" value="Genomic_DNA"/>
</dbReference>
<sequence>MKSAGSPLAERTSCPRIQASALPQSLPPSAMTTSRIFFTVLIALAAAEELKHLRKKVGEDVTFNLEAQKLKHDDMVVWSYHENQSVIFSVHIGKDNEPNQLKRFSLNMTTGSLTVHDLSSGDTAVYLGQIINGNGKKILFNLTVVGKWLS</sequence>
<evidence type="ECO:0000313" key="2">
    <source>
        <dbReference type="Proteomes" id="UP001345963"/>
    </source>
</evidence>
<comment type="caution">
    <text evidence="1">The sequence shown here is derived from an EMBL/GenBank/DDBJ whole genome shotgun (WGS) entry which is preliminary data.</text>
</comment>
<gene>
    <name evidence="1" type="ORF">ATANTOWER_027522</name>
</gene>
<keyword evidence="2" id="KW-1185">Reference proteome</keyword>
<dbReference type="Proteomes" id="UP001345963">
    <property type="component" value="Unassembled WGS sequence"/>
</dbReference>
<name>A0ABU7BY08_9TELE</name>
<evidence type="ECO:0008006" key="3">
    <source>
        <dbReference type="Google" id="ProtNLM"/>
    </source>
</evidence>
<dbReference type="InterPro" id="IPR013783">
    <property type="entry name" value="Ig-like_fold"/>
</dbReference>
<dbReference type="SUPFAM" id="SSF48726">
    <property type="entry name" value="Immunoglobulin"/>
    <property type="match status" value="1"/>
</dbReference>
<dbReference type="InterPro" id="IPR036179">
    <property type="entry name" value="Ig-like_dom_sf"/>
</dbReference>